<organism evidence="2 3">
    <name type="scientific">Vanilla planifolia</name>
    <name type="common">Vanilla</name>
    <dbReference type="NCBI Taxonomy" id="51239"/>
    <lineage>
        <taxon>Eukaryota</taxon>
        <taxon>Viridiplantae</taxon>
        <taxon>Streptophyta</taxon>
        <taxon>Embryophyta</taxon>
        <taxon>Tracheophyta</taxon>
        <taxon>Spermatophyta</taxon>
        <taxon>Magnoliopsida</taxon>
        <taxon>Liliopsida</taxon>
        <taxon>Asparagales</taxon>
        <taxon>Orchidaceae</taxon>
        <taxon>Vanilloideae</taxon>
        <taxon>Vanilleae</taxon>
        <taxon>Vanilla</taxon>
    </lineage>
</organism>
<keyword evidence="3" id="KW-1185">Reference proteome</keyword>
<dbReference type="PANTHER" id="PTHR23024">
    <property type="entry name" value="ARYLACETAMIDE DEACETYLASE"/>
    <property type="match status" value="1"/>
</dbReference>
<name>A0A835VAY3_VANPL</name>
<dbReference type="GO" id="GO:0016787">
    <property type="term" value="F:hydrolase activity"/>
    <property type="evidence" value="ECO:0007669"/>
    <property type="project" value="InterPro"/>
</dbReference>
<evidence type="ECO:0000313" key="2">
    <source>
        <dbReference type="EMBL" id="KAG0491992.1"/>
    </source>
</evidence>
<dbReference type="Pfam" id="PF07859">
    <property type="entry name" value="Abhydrolase_3"/>
    <property type="match status" value="1"/>
</dbReference>
<proteinExistence type="predicted"/>
<dbReference type="Gene3D" id="3.40.50.1820">
    <property type="entry name" value="alpha/beta hydrolase"/>
    <property type="match status" value="1"/>
</dbReference>
<dbReference type="PANTHER" id="PTHR23024:SF577">
    <property type="entry name" value="CARBOXYLESTERASE 2-RELATED"/>
    <property type="match status" value="1"/>
</dbReference>
<dbReference type="AlphaFoldDB" id="A0A835VAY3"/>
<dbReference type="Proteomes" id="UP000636800">
    <property type="component" value="Chromosome 2"/>
</dbReference>
<sequence length="332" mass="36284">MDSLVSLSPSSAFATSLSSDGIDSDDEVIFQFLPLIRVYRSGRVERLVGMETVPAAFDLPTGVLSKDIVIDPTTGVGARLYLPVSSLSAVSGKLPVLVYFHGGGFLIESPFSPTYHPHLNDLSSLGPLLAVSVNYRLAPEHPLPTAYEDSWAALQWVLSRADTWLSGWGDFGRVYLGGDSAGANICQEMAVRAGKEGVKAIKGMALVCPYFWGEKPVGTEDSDPSFRGDMEGLWRFLFPGTIGLEDPRIDPVAETAPSLATLGCRRVLVAVAGKDMLWNRGWLYYERLKSSSWEGVAEIVDVPDVEHVFHILQPETDEARPMTKRLTDFFAQ</sequence>
<dbReference type="InterPro" id="IPR029058">
    <property type="entry name" value="AB_hydrolase_fold"/>
</dbReference>
<accession>A0A835VAY3</accession>
<comment type="caution">
    <text evidence="2">The sequence shown here is derived from an EMBL/GenBank/DDBJ whole genome shotgun (WGS) entry which is preliminary data.</text>
</comment>
<dbReference type="EMBL" id="JADCNL010000002">
    <property type="protein sequence ID" value="KAG0491992.1"/>
    <property type="molecule type" value="Genomic_DNA"/>
</dbReference>
<dbReference type="InterPro" id="IPR050466">
    <property type="entry name" value="Carboxylest/Gibb_receptor"/>
</dbReference>
<protein>
    <recommendedName>
        <fullName evidence="1">Alpha/beta hydrolase fold-3 domain-containing protein</fullName>
    </recommendedName>
</protein>
<evidence type="ECO:0000259" key="1">
    <source>
        <dbReference type="Pfam" id="PF07859"/>
    </source>
</evidence>
<gene>
    <name evidence="2" type="ORF">HPP92_005390</name>
</gene>
<reference evidence="2 3" key="1">
    <citation type="journal article" date="2020" name="Nat. Food">
        <title>A phased Vanilla planifolia genome enables genetic improvement of flavour and production.</title>
        <authorList>
            <person name="Hasing T."/>
            <person name="Tang H."/>
            <person name="Brym M."/>
            <person name="Khazi F."/>
            <person name="Huang T."/>
            <person name="Chambers A.H."/>
        </authorList>
    </citation>
    <scope>NUCLEOTIDE SEQUENCE [LARGE SCALE GENOMIC DNA]</scope>
    <source>
        <tissue evidence="2">Leaf</tissue>
    </source>
</reference>
<evidence type="ECO:0000313" key="3">
    <source>
        <dbReference type="Proteomes" id="UP000636800"/>
    </source>
</evidence>
<feature type="domain" description="Alpha/beta hydrolase fold-3" evidence="1">
    <location>
        <begin position="97"/>
        <end position="310"/>
    </location>
</feature>
<dbReference type="OrthoDB" id="1929657at2759"/>
<dbReference type="SUPFAM" id="SSF53474">
    <property type="entry name" value="alpha/beta-Hydrolases"/>
    <property type="match status" value="1"/>
</dbReference>
<dbReference type="InterPro" id="IPR013094">
    <property type="entry name" value="AB_hydrolase_3"/>
</dbReference>